<reference evidence="2 3" key="1">
    <citation type="submission" date="2016-10" db="EMBL/GenBank/DDBJ databases">
        <authorList>
            <person name="de Groot N.N."/>
        </authorList>
    </citation>
    <scope>NUCLEOTIDE SEQUENCE [LARGE SCALE GENOMIC DNA]</scope>
    <source>
        <strain evidence="2 3">DSM 20678</strain>
    </source>
</reference>
<keyword evidence="1" id="KW-0812">Transmembrane</keyword>
<dbReference type="RefSeq" id="WP_025747190.1">
    <property type="nucleotide sequence ID" value="NZ_FOXR01000004.1"/>
</dbReference>
<dbReference type="Pfam" id="PF07758">
    <property type="entry name" value="DUF1614"/>
    <property type="match status" value="1"/>
</dbReference>
<accession>A0A1I5TED9</accession>
<feature type="transmembrane region" description="Helical" evidence="1">
    <location>
        <begin position="138"/>
        <end position="154"/>
    </location>
</feature>
<protein>
    <recommendedName>
        <fullName evidence="4">DUF1614 domain-containing protein</fullName>
    </recommendedName>
</protein>
<feature type="transmembrane region" description="Helical" evidence="1">
    <location>
        <begin position="33"/>
        <end position="50"/>
    </location>
</feature>
<dbReference type="InterPro" id="IPR011672">
    <property type="entry name" value="DUF1614"/>
</dbReference>
<feature type="transmembrane region" description="Helical" evidence="1">
    <location>
        <begin position="6"/>
        <end position="24"/>
    </location>
</feature>
<evidence type="ECO:0000256" key="1">
    <source>
        <dbReference type="SAM" id="Phobius"/>
    </source>
</evidence>
<dbReference type="OrthoDB" id="1679952at2"/>
<feature type="transmembrane region" description="Helical" evidence="1">
    <location>
        <begin position="56"/>
        <end position="74"/>
    </location>
</feature>
<feature type="transmembrane region" description="Helical" evidence="1">
    <location>
        <begin position="116"/>
        <end position="131"/>
    </location>
</feature>
<keyword evidence="3" id="KW-1185">Reference proteome</keyword>
<keyword evidence="1" id="KW-1133">Transmembrane helix</keyword>
<dbReference type="Proteomes" id="UP000198577">
    <property type="component" value="Unassembled WGS sequence"/>
</dbReference>
<sequence length="230" mass="24285">MPLGLTLLIVATILVLFGIGQRILDRMRLSDKTAVLFMVAIFVGSLIPDIPLGRNFYINIGGAVVPLILVIYLFAKAGTGMERARAAIAAVLSALGVYLAGRYMPSEPETIMIDPNYVYGVIAGIIGYLFGRSRRASFIAGVLGVLLADLAQWIENMLRGIPTRIRLGGAGAVDAVVIAGLLAVILAEVVGEFRERIQGGTAKKAMVYQDGSFMKKGGEGGENAGGDGNE</sequence>
<dbReference type="STRING" id="937334.SAMN05444406_10489"/>
<proteinExistence type="predicted"/>
<name>A0A1I5TED9_9FIRM</name>
<evidence type="ECO:0000313" key="3">
    <source>
        <dbReference type="Proteomes" id="UP000198577"/>
    </source>
</evidence>
<dbReference type="EMBL" id="FOXR01000004">
    <property type="protein sequence ID" value="SFP81399.1"/>
    <property type="molecule type" value="Genomic_DNA"/>
</dbReference>
<organism evidence="2 3">
    <name type="scientific">Caldicoprobacter faecalis</name>
    <dbReference type="NCBI Taxonomy" id="937334"/>
    <lineage>
        <taxon>Bacteria</taxon>
        <taxon>Bacillati</taxon>
        <taxon>Bacillota</taxon>
        <taxon>Clostridia</taxon>
        <taxon>Caldicoprobacterales</taxon>
        <taxon>Caldicoprobacteraceae</taxon>
        <taxon>Caldicoprobacter</taxon>
    </lineage>
</organism>
<keyword evidence="1" id="KW-0472">Membrane</keyword>
<evidence type="ECO:0008006" key="4">
    <source>
        <dbReference type="Google" id="ProtNLM"/>
    </source>
</evidence>
<evidence type="ECO:0000313" key="2">
    <source>
        <dbReference type="EMBL" id="SFP81399.1"/>
    </source>
</evidence>
<dbReference type="AlphaFoldDB" id="A0A1I5TED9"/>
<feature type="transmembrane region" description="Helical" evidence="1">
    <location>
        <begin position="86"/>
        <end position="104"/>
    </location>
</feature>
<gene>
    <name evidence="2" type="ORF">SAMN05444406_10489</name>
</gene>
<feature type="transmembrane region" description="Helical" evidence="1">
    <location>
        <begin position="166"/>
        <end position="187"/>
    </location>
</feature>